<dbReference type="RefSeq" id="WP_269908133.1">
    <property type="nucleotide sequence ID" value="NZ_JAPFQA010000018.1"/>
</dbReference>
<dbReference type="PROSITE" id="PS51257">
    <property type="entry name" value="PROKAR_LIPOPROTEIN"/>
    <property type="match status" value="1"/>
</dbReference>
<keyword evidence="2" id="KW-1185">Reference proteome</keyword>
<protein>
    <recommendedName>
        <fullName evidence="3">Transglycosylase SLT domain-containing protein</fullName>
    </recommendedName>
</protein>
<organism evidence="1 2">
    <name type="scientific">Mesorhizobium qingshengii</name>
    <dbReference type="NCBI Taxonomy" id="1165689"/>
    <lineage>
        <taxon>Bacteria</taxon>
        <taxon>Pseudomonadati</taxon>
        <taxon>Pseudomonadota</taxon>
        <taxon>Alphaproteobacteria</taxon>
        <taxon>Hyphomicrobiales</taxon>
        <taxon>Phyllobacteriaceae</taxon>
        <taxon>Mesorhizobium</taxon>
    </lineage>
</organism>
<proteinExistence type="predicted"/>
<sequence length="245" mass="26455">MRSRLLQAIGLFGALACLIEGCANPRIIESAVPTAPPAEAQQSCTAQWHARGHTTQAQAQAFARKCLHAQGALEKQFDNKTVTRKVTALIDADQPLTALEPSDVGIFCPGYMLQGRQGRAVFWRTLIATLAGAESVNNSAAAFWEADQDQYSIGLLQLSLADEGRYRCGFKSEVDITDPDRNLACGIKVVTMLVRADGMIGGGTGHEMKGAGAYWQNLRQPSEVRNRLINATKAVAECKPDPRNA</sequence>
<accession>A0ABT4R2M7</accession>
<comment type="caution">
    <text evidence="1">The sequence shown here is derived from an EMBL/GenBank/DDBJ whole genome shotgun (WGS) entry which is preliminary data.</text>
</comment>
<dbReference type="Proteomes" id="UP001152178">
    <property type="component" value="Unassembled WGS sequence"/>
</dbReference>
<evidence type="ECO:0008006" key="3">
    <source>
        <dbReference type="Google" id="ProtNLM"/>
    </source>
</evidence>
<name>A0ABT4R2M7_9HYPH</name>
<gene>
    <name evidence="1" type="ORF">OOJ09_27105</name>
</gene>
<dbReference type="EMBL" id="JAPFQA010000018">
    <property type="protein sequence ID" value="MCZ8547869.1"/>
    <property type="molecule type" value="Genomic_DNA"/>
</dbReference>
<evidence type="ECO:0000313" key="1">
    <source>
        <dbReference type="EMBL" id="MCZ8547869.1"/>
    </source>
</evidence>
<evidence type="ECO:0000313" key="2">
    <source>
        <dbReference type="Proteomes" id="UP001152178"/>
    </source>
</evidence>
<reference evidence="1" key="1">
    <citation type="submission" date="2022-11" db="EMBL/GenBank/DDBJ databases">
        <authorList>
            <person name="Coimbra C."/>
        </authorList>
    </citation>
    <scope>NUCLEOTIDE SEQUENCE</scope>
    <source>
        <strain evidence="1">Jales19</strain>
    </source>
</reference>